<keyword evidence="2" id="KW-1133">Transmembrane helix</keyword>
<name>A0ABP8UP75_9ACTN</name>
<accession>A0ABP8UP75</accession>
<feature type="region of interest" description="Disordered" evidence="1">
    <location>
        <begin position="602"/>
        <end position="621"/>
    </location>
</feature>
<organism evidence="4 5">
    <name type="scientific">Actinoallomurus vinaceus</name>
    <dbReference type="NCBI Taxonomy" id="1080074"/>
    <lineage>
        <taxon>Bacteria</taxon>
        <taxon>Bacillati</taxon>
        <taxon>Actinomycetota</taxon>
        <taxon>Actinomycetes</taxon>
        <taxon>Streptosporangiales</taxon>
        <taxon>Thermomonosporaceae</taxon>
        <taxon>Actinoallomurus</taxon>
    </lineage>
</organism>
<protein>
    <recommendedName>
        <fullName evidence="3">Ricin B lectin domain-containing protein</fullName>
    </recommendedName>
</protein>
<gene>
    <name evidence="4" type="ORF">GCM10023196_087710</name>
</gene>
<keyword evidence="2" id="KW-0472">Membrane</keyword>
<feature type="transmembrane region" description="Helical" evidence="2">
    <location>
        <begin position="39"/>
        <end position="59"/>
    </location>
</feature>
<keyword evidence="5" id="KW-1185">Reference proteome</keyword>
<dbReference type="PANTHER" id="PTHR39447:SF2">
    <property type="entry name" value="ALPHA-L-ARABINOFURANOSIDASE B"/>
    <property type="match status" value="1"/>
</dbReference>
<dbReference type="InterPro" id="IPR035992">
    <property type="entry name" value="Ricin_B-like_lectins"/>
</dbReference>
<evidence type="ECO:0000256" key="2">
    <source>
        <dbReference type="SAM" id="Phobius"/>
    </source>
</evidence>
<dbReference type="Pfam" id="PF09206">
    <property type="entry name" value="ArabFuran-catal"/>
    <property type="match status" value="1"/>
</dbReference>
<dbReference type="Pfam" id="PF00652">
    <property type="entry name" value="Ricin_B_lectin"/>
    <property type="match status" value="2"/>
</dbReference>
<feature type="domain" description="Ricin B lectin" evidence="3">
    <location>
        <begin position="517"/>
        <end position="644"/>
    </location>
</feature>
<dbReference type="Gene3D" id="2.80.10.50">
    <property type="match status" value="2"/>
</dbReference>
<evidence type="ECO:0000313" key="5">
    <source>
        <dbReference type="Proteomes" id="UP001501442"/>
    </source>
</evidence>
<dbReference type="InterPro" id="IPR000772">
    <property type="entry name" value="Ricin_B_lectin"/>
</dbReference>
<evidence type="ECO:0000259" key="3">
    <source>
        <dbReference type="SMART" id="SM00458"/>
    </source>
</evidence>
<feature type="region of interest" description="Disordered" evidence="1">
    <location>
        <begin position="147"/>
        <end position="168"/>
    </location>
</feature>
<feature type="domain" description="Ricin B lectin" evidence="3">
    <location>
        <begin position="388"/>
        <end position="516"/>
    </location>
</feature>
<dbReference type="Proteomes" id="UP001501442">
    <property type="component" value="Unassembled WGS sequence"/>
</dbReference>
<dbReference type="SMART" id="SM00458">
    <property type="entry name" value="RICIN"/>
    <property type="match status" value="2"/>
</dbReference>
<sequence>MRRHRPAPRVTAAARRAAAPIEDEPYAHRTRPTARGRSIRCVVSFIGAIAALILGMSGLSGTAQAAASLPCDIYGAAGTPCVAAHSTVRALFGSYAGPLYQLTRASDHATHDVGVLSAGGYADVADHDAFCNGTTCGITKIYDQSSRHNDLTPSPAGTAGTGADSPADASEIAVTAGGHKAYGVWISPQHGYRHAVGSGVAQNGQPEGMYMVASGTHVGSACCFDYGNAEAVPADTGNGHMDAVSIATTCYFAPCTGSGPWVEADLENGMFQGANGSNTANLGNNSTYVTALLKNNGQTTYALKGGDAQSGGLTTWWNGALPNRGGYIPMHQEGSIILGTGGDNSNWNMGTFFEGVMTSGYPTDAADNAVQANIVSVGYSGQTNVPNGPQGTVTGPGGKCVDVIGDDTGADGTAVNLWDCQSYAEDQHWEHFADNSLRTLGRCLDVAGGGTANKTQVQLANCNGGGAQVWLQQADGSLRNPQSGRCLDSPSGATDNGTRLQIYDCNGAAAQKFAVNGGGVALGPGGKCVDVLGDDTGGNSTAINLWDCQSYAVDQHWVHQSNGALRTLGRCLDVTGNGTANNTQVQLWDCNGGGAQVWQQQSDGSLRNPQSGRCLDSPSGATDNGTRLQIYDCNGSPAQKFTLS</sequence>
<dbReference type="PANTHER" id="PTHR39447">
    <property type="entry name" value="ALPHA-L-ARABINOFURANOSIDASE B"/>
    <property type="match status" value="1"/>
</dbReference>
<proteinExistence type="predicted"/>
<evidence type="ECO:0000313" key="4">
    <source>
        <dbReference type="EMBL" id="GAA4636745.1"/>
    </source>
</evidence>
<reference evidence="5" key="1">
    <citation type="journal article" date="2019" name="Int. J. Syst. Evol. Microbiol.">
        <title>The Global Catalogue of Microorganisms (GCM) 10K type strain sequencing project: providing services to taxonomists for standard genome sequencing and annotation.</title>
        <authorList>
            <consortium name="The Broad Institute Genomics Platform"/>
            <consortium name="The Broad Institute Genome Sequencing Center for Infectious Disease"/>
            <person name="Wu L."/>
            <person name="Ma J."/>
        </authorList>
    </citation>
    <scope>NUCLEOTIDE SEQUENCE [LARGE SCALE GENOMIC DNA]</scope>
    <source>
        <strain evidence="5">JCM 17939</strain>
    </source>
</reference>
<dbReference type="Gene3D" id="2.60.120.200">
    <property type="match status" value="1"/>
</dbReference>
<evidence type="ECO:0000256" key="1">
    <source>
        <dbReference type="SAM" id="MobiDB-lite"/>
    </source>
</evidence>
<keyword evidence="2" id="KW-0812">Transmembrane</keyword>
<dbReference type="PROSITE" id="PS50231">
    <property type="entry name" value="RICIN_B_LECTIN"/>
    <property type="match status" value="2"/>
</dbReference>
<dbReference type="EMBL" id="BAABHK010000018">
    <property type="protein sequence ID" value="GAA4636745.1"/>
    <property type="molecule type" value="Genomic_DNA"/>
</dbReference>
<dbReference type="SUPFAM" id="SSF50370">
    <property type="entry name" value="Ricin B-like lectins"/>
    <property type="match status" value="2"/>
</dbReference>
<dbReference type="InterPro" id="IPR015289">
    <property type="entry name" value="A-L-arabinofuranosidase_B_cat"/>
</dbReference>
<dbReference type="SUPFAM" id="SSF49899">
    <property type="entry name" value="Concanavalin A-like lectins/glucanases"/>
    <property type="match status" value="1"/>
</dbReference>
<dbReference type="CDD" id="cd23451">
    <property type="entry name" value="beta-trefoil_Ricin_laminarinase"/>
    <property type="match status" value="2"/>
</dbReference>
<feature type="compositionally biased region" description="Polar residues" evidence="1">
    <location>
        <begin position="602"/>
        <end position="611"/>
    </location>
</feature>
<dbReference type="InterPro" id="IPR038964">
    <property type="entry name" value="ABFB"/>
</dbReference>
<comment type="caution">
    <text evidence="4">The sequence shown here is derived from an EMBL/GenBank/DDBJ whole genome shotgun (WGS) entry which is preliminary data.</text>
</comment>
<dbReference type="InterPro" id="IPR013320">
    <property type="entry name" value="ConA-like_dom_sf"/>
</dbReference>